<organism evidence="3 4">
    <name type="scientific">Trypanosoma congolense (strain IL3000)</name>
    <dbReference type="NCBI Taxonomy" id="1068625"/>
    <lineage>
        <taxon>Eukaryota</taxon>
        <taxon>Discoba</taxon>
        <taxon>Euglenozoa</taxon>
        <taxon>Kinetoplastea</taxon>
        <taxon>Metakinetoplastina</taxon>
        <taxon>Trypanosomatida</taxon>
        <taxon>Trypanosomatidae</taxon>
        <taxon>Trypanosoma</taxon>
        <taxon>Nannomonas</taxon>
    </lineage>
</organism>
<evidence type="ECO:0000313" key="3">
    <source>
        <dbReference type="EMBL" id="CCD13005.1"/>
    </source>
</evidence>
<protein>
    <submittedName>
        <fullName evidence="3">Variant surface glycoprotein</fullName>
    </submittedName>
</protein>
<gene>
    <name evidence="3" type="ORF">TCIL3000_0_38230</name>
</gene>
<keyword evidence="4" id="KW-1185">Reference proteome</keyword>
<feature type="compositionally biased region" description="Basic and acidic residues" evidence="1">
    <location>
        <begin position="258"/>
        <end position="274"/>
    </location>
</feature>
<evidence type="ECO:0000313" key="4">
    <source>
        <dbReference type="Proteomes" id="UP000000702"/>
    </source>
</evidence>
<accession>F9W746</accession>
<reference evidence="4" key="1">
    <citation type="submission" date="2011-07" db="EMBL/GenBank/DDBJ databases">
        <title>Divergent evolution of antigenic variation in African trypanosomes.</title>
        <authorList>
            <person name="Jackson A.P."/>
            <person name="Berry A."/>
            <person name="Allison H.C."/>
            <person name="Burton P."/>
            <person name="Anderson J."/>
            <person name="Aslett M."/>
            <person name="Brown R."/>
            <person name="Corton N."/>
            <person name="Harris D."/>
            <person name="Hauser H."/>
            <person name="Gamble J."/>
            <person name="Gilderthorp R."/>
            <person name="McQuillan J."/>
            <person name="Quail M.A."/>
            <person name="Sanders M."/>
            <person name="Van Tonder A."/>
            <person name="Ginger M.L."/>
            <person name="Donelson J.E."/>
            <person name="Field M.C."/>
            <person name="Barry J.D."/>
            <person name="Berriman M."/>
            <person name="Hertz-Fowler C."/>
        </authorList>
    </citation>
    <scope>NUCLEOTIDE SEQUENCE [LARGE SCALE GENOMIC DNA]</scope>
    <source>
        <strain evidence="4">IL3000</strain>
    </source>
</reference>
<dbReference type="VEuPathDB" id="TriTrypDB:TcIL3000_0_38230"/>
<comment type="caution">
    <text evidence="3">The sequence shown here is derived from an EMBL/GenBank/DDBJ whole genome shotgun (WGS) entry which is preliminary data.</text>
</comment>
<dbReference type="EMBL" id="CAEQ01000980">
    <property type="protein sequence ID" value="CCD13005.1"/>
    <property type="molecule type" value="Genomic_DNA"/>
</dbReference>
<name>F9W746_TRYCI</name>
<reference evidence="3 4" key="2">
    <citation type="journal article" date="2012" name="Proc. Natl. Acad. Sci. U.S.A.">
        <title>Antigenic diversity is generated by distinct evolutionary mechanisms in African trypanosome species.</title>
        <authorList>
            <person name="Jackson A.P."/>
            <person name="Berry A."/>
            <person name="Aslett M."/>
            <person name="Allison H.C."/>
            <person name="Burton P."/>
            <person name="Vavrova-Anderson J."/>
            <person name="Brown R."/>
            <person name="Browne H."/>
            <person name="Corton N."/>
            <person name="Hauser H."/>
            <person name="Gamble J."/>
            <person name="Gilderthorp R."/>
            <person name="Marcello L."/>
            <person name="McQuillan J."/>
            <person name="Otto T.D."/>
            <person name="Quail M.A."/>
            <person name="Sanders M.J."/>
            <person name="van Tonder A."/>
            <person name="Ginger M.L."/>
            <person name="Field M.C."/>
            <person name="Barry J.D."/>
            <person name="Hertz-Fowler C."/>
            <person name="Berriman M."/>
        </authorList>
    </citation>
    <scope>NUCLEOTIDE SEQUENCE [LARGE SCALE GENOMIC DNA]</scope>
    <source>
        <strain evidence="3 4">IL3000</strain>
    </source>
</reference>
<feature type="signal peptide" evidence="2">
    <location>
        <begin position="1"/>
        <end position="20"/>
    </location>
</feature>
<keyword evidence="2" id="KW-0732">Signal</keyword>
<feature type="chain" id="PRO_5003389950" evidence="2">
    <location>
        <begin position="21"/>
        <end position="374"/>
    </location>
</feature>
<feature type="region of interest" description="Disordered" evidence="1">
    <location>
        <begin position="258"/>
        <end position="296"/>
    </location>
</feature>
<proteinExistence type="predicted"/>
<dbReference type="Proteomes" id="UP000000702">
    <property type="component" value="Unassembled WGS sequence"/>
</dbReference>
<feature type="region of interest" description="Disordered" evidence="1">
    <location>
        <begin position="308"/>
        <end position="344"/>
    </location>
</feature>
<evidence type="ECO:0000256" key="1">
    <source>
        <dbReference type="SAM" id="MobiDB-lite"/>
    </source>
</evidence>
<evidence type="ECO:0000256" key="2">
    <source>
        <dbReference type="SAM" id="SignalP"/>
    </source>
</evidence>
<sequence>MKMLKTLMMIVLLISRCVSAAEEKDETNKDDFYLLCNVTKATLGVWNAVAGKDEVSEEFDSKMSLLGQKIKELFFGEKGNKSGVGYWNMPDTFTGNDPKRSDVCLSSKSLYDMPSASESMASAILCLCMGLPGDDEDLCGSHIVGGENWPYQNPTKSVTNLFVDVWGNLHSDGVMNKCGNPDGGDDMDQQKKNLYTNVEAMKKKLETKKGILGKNDNKCEGKSSCARVTTAPDWQKKLEEIKEITQALVLLEKREKQLKQNEQKTETVPTRKNEPGTTNNPTNAPAHETSVEPTPIPVNSQVPVEILEQKPQKAPQEKKNSDTKPKKEHEKNFVEIHSNRTGKEEDAFQTAEHNDTSSNFITCPKMFPWLALLL</sequence>
<dbReference type="AlphaFoldDB" id="F9W746"/>